<feature type="compositionally biased region" description="Basic and acidic residues" evidence="1">
    <location>
        <begin position="131"/>
        <end position="149"/>
    </location>
</feature>
<evidence type="ECO:0000256" key="1">
    <source>
        <dbReference type="SAM" id="MobiDB-lite"/>
    </source>
</evidence>
<dbReference type="Proteomes" id="UP000717696">
    <property type="component" value="Unassembled WGS sequence"/>
</dbReference>
<dbReference type="AlphaFoldDB" id="A0A9P9F2E9"/>
<comment type="caution">
    <text evidence="2">The sequence shown here is derived from an EMBL/GenBank/DDBJ whole genome shotgun (WGS) entry which is preliminary data.</text>
</comment>
<protein>
    <submittedName>
        <fullName evidence="2">Uncharacterized protein</fullName>
    </submittedName>
</protein>
<evidence type="ECO:0000313" key="3">
    <source>
        <dbReference type="Proteomes" id="UP000717696"/>
    </source>
</evidence>
<dbReference type="EMBL" id="JAGMUU010000005">
    <property type="protein sequence ID" value="KAH7151899.1"/>
    <property type="molecule type" value="Genomic_DNA"/>
</dbReference>
<keyword evidence="3" id="KW-1185">Reference proteome</keyword>
<accession>A0A9P9F2E9</accession>
<proteinExistence type="predicted"/>
<reference evidence="2" key="1">
    <citation type="journal article" date="2021" name="Nat. Commun.">
        <title>Genetic determinants of endophytism in the Arabidopsis root mycobiome.</title>
        <authorList>
            <person name="Mesny F."/>
            <person name="Miyauchi S."/>
            <person name="Thiergart T."/>
            <person name="Pickel B."/>
            <person name="Atanasova L."/>
            <person name="Karlsson M."/>
            <person name="Huettel B."/>
            <person name="Barry K.W."/>
            <person name="Haridas S."/>
            <person name="Chen C."/>
            <person name="Bauer D."/>
            <person name="Andreopoulos W."/>
            <person name="Pangilinan J."/>
            <person name="LaButti K."/>
            <person name="Riley R."/>
            <person name="Lipzen A."/>
            <person name="Clum A."/>
            <person name="Drula E."/>
            <person name="Henrissat B."/>
            <person name="Kohler A."/>
            <person name="Grigoriev I.V."/>
            <person name="Martin F.M."/>
            <person name="Hacquard S."/>
        </authorList>
    </citation>
    <scope>NUCLEOTIDE SEQUENCE</scope>
    <source>
        <strain evidence="2">MPI-CAGE-AT-0021</strain>
    </source>
</reference>
<dbReference type="OrthoDB" id="5096167at2759"/>
<evidence type="ECO:0000313" key="2">
    <source>
        <dbReference type="EMBL" id="KAH7151899.1"/>
    </source>
</evidence>
<name>A0A9P9F2E9_9HYPO</name>
<organism evidence="2 3">
    <name type="scientific">Dactylonectria estremocensis</name>
    <dbReference type="NCBI Taxonomy" id="1079267"/>
    <lineage>
        <taxon>Eukaryota</taxon>
        <taxon>Fungi</taxon>
        <taxon>Dikarya</taxon>
        <taxon>Ascomycota</taxon>
        <taxon>Pezizomycotina</taxon>
        <taxon>Sordariomycetes</taxon>
        <taxon>Hypocreomycetidae</taxon>
        <taxon>Hypocreales</taxon>
        <taxon>Nectriaceae</taxon>
        <taxon>Dactylonectria</taxon>
    </lineage>
</organism>
<sequence length="259" mass="28891">MGSSTSGADFIACLRQLFAEAAAKKRTTKRDEFASLRGPLVKFVFECGTTLRVAQARSNCTLQLSDGKLPKTDLQLPKMKVDAQTRDKLNTASSGSEFIQILQAKIEKQVPQRRKIHIITKTRQEAQMAKTRTEIEPKVEPKAEPKIGPDIKPNAEQIEPKIDLTTLKRIELETTLNEAQPEVPTETPETIQSEEPILTLEERIIDGMATEGDAEWASYKKSLALALSEPLVDSRSVAQRIMPTFKFLRNKSVFAEPAD</sequence>
<feature type="region of interest" description="Disordered" evidence="1">
    <location>
        <begin position="129"/>
        <end position="153"/>
    </location>
</feature>
<gene>
    <name evidence="2" type="ORF">B0J13DRAFT_522230</name>
</gene>